<dbReference type="eggNOG" id="ENOG502RXZ6">
    <property type="taxonomic scope" value="Eukaryota"/>
</dbReference>
<feature type="transmembrane region" description="Helical" evidence="7">
    <location>
        <begin position="321"/>
        <end position="341"/>
    </location>
</feature>
<feature type="transmembrane region" description="Helical" evidence="7">
    <location>
        <begin position="347"/>
        <end position="369"/>
    </location>
</feature>
<feature type="transmembrane region" description="Helical" evidence="7">
    <location>
        <begin position="450"/>
        <end position="469"/>
    </location>
</feature>
<evidence type="ECO:0000256" key="8">
    <source>
        <dbReference type="SAM" id="MobiDB-lite"/>
    </source>
</evidence>
<feature type="transmembrane region" description="Helical" evidence="7">
    <location>
        <begin position="509"/>
        <end position="527"/>
    </location>
</feature>
<feature type="compositionally biased region" description="Polar residues" evidence="8">
    <location>
        <begin position="89"/>
        <end position="100"/>
    </location>
</feature>
<accession>U4LV35</accession>
<keyword evidence="6 7" id="KW-0472">Membrane</keyword>
<feature type="transmembrane region" description="Helical" evidence="7">
    <location>
        <begin position="420"/>
        <end position="438"/>
    </location>
</feature>
<evidence type="ECO:0000256" key="6">
    <source>
        <dbReference type="ARBA" id="ARBA00023136"/>
    </source>
</evidence>
<keyword evidence="5 7" id="KW-1133">Transmembrane helix</keyword>
<dbReference type="GO" id="GO:0005789">
    <property type="term" value="C:endoplasmic reticulum membrane"/>
    <property type="evidence" value="ECO:0007669"/>
    <property type="project" value="UniProtKB-SubCell"/>
</dbReference>
<evidence type="ECO:0000256" key="4">
    <source>
        <dbReference type="ARBA" id="ARBA00022692"/>
    </source>
</evidence>
<dbReference type="OrthoDB" id="5547497at2759"/>
<feature type="transmembrane region" description="Helical" evidence="7">
    <location>
        <begin position="270"/>
        <end position="290"/>
    </location>
</feature>
<comment type="function">
    <text evidence="1 7">Involved in the import of GDP-mannose from the cytoplasm into the Golgi lumen.</text>
</comment>
<feature type="transmembrane region" description="Helical" evidence="7">
    <location>
        <begin position="157"/>
        <end position="180"/>
    </location>
</feature>
<feature type="compositionally biased region" description="Low complexity" evidence="8">
    <location>
        <begin position="26"/>
        <end position="40"/>
    </location>
</feature>
<sequence length="552" mass="60998">MNRSPLFSNFRKPHEHLLSISSLGGPTASTMPMSTTTTPRTHTRKRSSGGSSSGSQGDIGIPAEIESDDGDMGSFSRSRSRGPDRSKSRSVSPSWAQGSSAEVPLLSIGSEASSRGQSPHPDSCDDQGERWRPDTGTKWWQDGKLGKWLWTTPRGRTVYISILLLLYGIASFLLLVMNRLLLWSRFAYPLTTTLIELLFTQFFLYASASITRSFSRQLHGLGLGFIVAPNPSLKGKRHASNIRGLRDFANAIRPNTTGGVFEFKWAEAKLVLPLAIIYSGKIMLSNIAFAYTQLQIYQISRVITLIWALGLTHIYHRTQSLTVTTLSSCITMTLSLLMATLRPGSRFAIEGFIAGIFSTFFVSLYPFILSRVYRLLTHRLSSHEPTSPSMIGTMISIFAPTTSLPHPRSDGSSTRAFWKLMHYLNLLTIIILIPMCFITGEFRNISRNCYILDVAWFWLMMLGAGATAFSTFVMGFAVVVATTPLTMVVAAYPRAAVQLVMIMGVKMPVWSWVGVLMTGGGAGWYGVGRRVEWKAVGDVRGRRGSRDDRGEA</sequence>
<evidence type="ECO:0000256" key="1">
    <source>
        <dbReference type="ARBA" id="ARBA00003420"/>
    </source>
</evidence>
<comment type="subcellular location">
    <subcellularLocation>
        <location evidence="7">Golgi apparatus membrane</location>
        <topology evidence="7">Multi-pass membrane protein</topology>
    </subcellularLocation>
    <subcellularLocation>
        <location evidence="7">Cytoplasmic vesicle membrane</location>
        <topology evidence="7">Multi-pass membrane protein</topology>
    </subcellularLocation>
    <subcellularLocation>
        <location evidence="7">Endoplasmic reticulum membrane</location>
        <topology evidence="7">Multi-pass membrane protein</topology>
    </subcellularLocation>
</comment>
<feature type="transmembrane region" description="Helical" evidence="7">
    <location>
        <begin position="296"/>
        <end position="314"/>
    </location>
</feature>
<keyword evidence="10" id="KW-1185">Reference proteome</keyword>
<dbReference type="Proteomes" id="UP000018144">
    <property type="component" value="Unassembled WGS sequence"/>
</dbReference>
<feature type="transmembrane region" description="Helical" evidence="7">
    <location>
        <begin position="186"/>
        <end position="206"/>
    </location>
</feature>
<keyword evidence="7" id="KW-0968">Cytoplasmic vesicle</keyword>
<keyword evidence="7" id="KW-0762">Sugar transport</keyword>
<evidence type="ECO:0000256" key="3">
    <source>
        <dbReference type="ARBA" id="ARBA00011182"/>
    </source>
</evidence>
<comment type="similarity">
    <text evidence="2 7">Belongs to the TPT transporter family. SLC35D subfamily.</text>
</comment>
<keyword evidence="7" id="KW-0333">Golgi apparatus</keyword>
<dbReference type="GO" id="GO:0030659">
    <property type="term" value="C:cytoplasmic vesicle membrane"/>
    <property type="evidence" value="ECO:0007669"/>
    <property type="project" value="UniProtKB-SubCell"/>
</dbReference>
<dbReference type="PANTHER" id="PTHR11132">
    <property type="entry name" value="SOLUTE CARRIER FAMILY 35"/>
    <property type="match status" value="1"/>
</dbReference>
<dbReference type="GO" id="GO:0000139">
    <property type="term" value="C:Golgi membrane"/>
    <property type="evidence" value="ECO:0007669"/>
    <property type="project" value="UniProtKB-SubCell"/>
</dbReference>
<evidence type="ECO:0000256" key="5">
    <source>
        <dbReference type="ARBA" id="ARBA00022989"/>
    </source>
</evidence>
<organism evidence="9 10">
    <name type="scientific">Pyronema omphalodes (strain CBS 100304)</name>
    <name type="common">Pyronema confluens</name>
    <dbReference type="NCBI Taxonomy" id="1076935"/>
    <lineage>
        <taxon>Eukaryota</taxon>
        <taxon>Fungi</taxon>
        <taxon>Dikarya</taxon>
        <taxon>Ascomycota</taxon>
        <taxon>Pezizomycotina</taxon>
        <taxon>Pezizomycetes</taxon>
        <taxon>Pezizales</taxon>
        <taxon>Pyronemataceae</taxon>
        <taxon>Pyronema</taxon>
    </lineage>
</organism>
<keyword evidence="7" id="KW-0256">Endoplasmic reticulum</keyword>
<evidence type="ECO:0000313" key="10">
    <source>
        <dbReference type="Proteomes" id="UP000018144"/>
    </source>
</evidence>
<evidence type="ECO:0000313" key="9">
    <source>
        <dbReference type="EMBL" id="CCX32181.1"/>
    </source>
</evidence>
<keyword evidence="4 7" id="KW-0812">Transmembrane</keyword>
<protein>
    <recommendedName>
        <fullName evidence="7">GDP-mannose transporter</fullName>
        <shortName evidence="7">GMT</shortName>
    </recommendedName>
</protein>
<comment type="subunit">
    <text evidence="3 7">Homooligomer.</text>
</comment>
<evidence type="ECO:0000256" key="2">
    <source>
        <dbReference type="ARBA" id="ARBA00010425"/>
    </source>
</evidence>
<evidence type="ECO:0000256" key="7">
    <source>
        <dbReference type="RuleBase" id="RU367097"/>
    </source>
</evidence>
<keyword evidence="7" id="KW-0813">Transport</keyword>
<proteinExistence type="inferred from homology"/>
<name>U4LV35_PYROM</name>
<dbReference type="InterPro" id="IPR050186">
    <property type="entry name" value="TPT_transporter"/>
</dbReference>
<reference evidence="9 10" key="1">
    <citation type="journal article" date="2013" name="PLoS Genet.">
        <title>The genome and development-dependent transcriptomes of Pyronema confluens: a window into fungal evolution.</title>
        <authorList>
            <person name="Traeger S."/>
            <person name="Altegoer F."/>
            <person name="Freitag M."/>
            <person name="Gabaldon T."/>
            <person name="Kempken F."/>
            <person name="Kumar A."/>
            <person name="Marcet-Houben M."/>
            <person name="Poggeler S."/>
            <person name="Stajich J.E."/>
            <person name="Nowrousian M."/>
        </authorList>
    </citation>
    <scope>NUCLEOTIDE SEQUENCE [LARGE SCALE GENOMIC DNA]</scope>
    <source>
        <strain evidence="10">CBS 100304</strain>
        <tissue evidence="9">Vegetative mycelium</tissue>
    </source>
</reference>
<gene>
    <name evidence="9" type="ORF">PCON_12502</name>
</gene>
<dbReference type="AlphaFoldDB" id="U4LV35"/>
<feature type="region of interest" description="Disordered" evidence="8">
    <location>
        <begin position="18"/>
        <end position="137"/>
    </location>
</feature>
<dbReference type="OMA" id="GMGSWAV"/>
<dbReference type="EMBL" id="HF935728">
    <property type="protein sequence ID" value="CCX32181.1"/>
    <property type="molecule type" value="Genomic_DNA"/>
</dbReference>